<dbReference type="Gene3D" id="3.40.50.1820">
    <property type="entry name" value="alpha/beta hydrolase"/>
    <property type="match status" value="1"/>
</dbReference>
<dbReference type="Pfam" id="PF00561">
    <property type="entry name" value="Abhydrolase_1"/>
    <property type="match status" value="1"/>
</dbReference>
<feature type="transmembrane region" description="Helical" evidence="1">
    <location>
        <begin position="6"/>
        <end position="27"/>
    </location>
</feature>
<protein>
    <submittedName>
        <fullName evidence="3">Alpha/beta fold hydrolase</fullName>
    </submittedName>
</protein>
<evidence type="ECO:0000313" key="3">
    <source>
        <dbReference type="EMBL" id="NOU80383.1"/>
    </source>
</evidence>
<keyword evidence="3" id="KW-0378">Hydrolase</keyword>
<comment type="caution">
    <text evidence="3">The sequence shown here is derived from an EMBL/GenBank/DDBJ whole genome shotgun (WGS) entry which is preliminary data.</text>
</comment>
<proteinExistence type="predicted"/>
<keyword evidence="4" id="KW-1185">Reference proteome</keyword>
<dbReference type="EMBL" id="WHOB01000043">
    <property type="protein sequence ID" value="NOU80383.1"/>
    <property type="molecule type" value="Genomic_DNA"/>
</dbReference>
<evidence type="ECO:0000313" key="4">
    <source>
        <dbReference type="Proteomes" id="UP000596857"/>
    </source>
</evidence>
<dbReference type="Proteomes" id="UP000596857">
    <property type="component" value="Unassembled WGS sequence"/>
</dbReference>
<dbReference type="GO" id="GO:0016787">
    <property type="term" value="F:hydrolase activity"/>
    <property type="evidence" value="ECO:0007669"/>
    <property type="project" value="UniProtKB-KW"/>
</dbReference>
<gene>
    <name evidence="3" type="ORF">GC101_16055</name>
</gene>
<keyword evidence="1" id="KW-1133">Transmembrane helix</keyword>
<dbReference type="InterPro" id="IPR000073">
    <property type="entry name" value="AB_hydrolase_1"/>
</dbReference>
<dbReference type="PANTHER" id="PTHR46438:SF2">
    <property type="entry name" value="ALPHA_BETA-HYDROLASES SUPERFAMILY PROTEIN"/>
    <property type="match status" value="1"/>
</dbReference>
<keyword evidence="1" id="KW-0812">Transmembrane</keyword>
<feature type="domain" description="AB hydrolase-1" evidence="2">
    <location>
        <begin position="65"/>
        <end position="202"/>
    </location>
</feature>
<dbReference type="InterPro" id="IPR029058">
    <property type="entry name" value="AB_hydrolase_fold"/>
</dbReference>
<dbReference type="PANTHER" id="PTHR46438">
    <property type="entry name" value="ALPHA/BETA-HYDROLASES SUPERFAMILY PROTEIN"/>
    <property type="match status" value="1"/>
</dbReference>
<dbReference type="SUPFAM" id="SSF53474">
    <property type="entry name" value="alpha/beta-Hydrolases"/>
    <property type="match status" value="1"/>
</dbReference>
<sequence>MPKIILFILAIIILAIIIAGVIGIIYMNNYKNPWDKKLAEAGITEKTSQAGKVKFNYAEGPDNGPPLLLLHAQLLDWYTYSEALPELSKKFHVFAVDYPGHGKTVVPDNYPMTANQIGSDLATFIDTVIQEPAYVTGNSSGGLLTAWLAANEPELVKAIVLEDPPLFSAEYPAIKQTIAYKSFTTSYNAIQNGYNNDFLMYWLNGSKTFFKNNVGPFAEPLIEFAVNTYRKANPGDPVGIVYLPPVVRELIRGLNYYDPLFGNAFYEGTWNEGFDHAEALAKIKCPALLLQANYTITAEGILDGAMTQGQAERAASIIPDGEFQRVDSSHVINLEHPDQFAAIIEDFFLGE</sequence>
<reference evidence="3 4" key="1">
    <citation type="submission" date="2019-10" db="EMBL/GenBank/DDBJ databases">
        <title>Description of Paenibacillus terricola sp. nov.</title>
        <authorList>
            <person name="Carlier A."/>
            <person name="Qi S."/>
        </authorList>
    </citation>
    <scope>NUCLEOTIDE SEQUENCE [LARGE SCALE GENOMIC DNA]</scope>
    <source>
        <strain evidence="3 4">LMG 31459</strain>
    </source>
</reference>
<evidence type="ECO:0000259" key="2">
    <source>
        <dbReference type="Pfam" id="PF00561"/>
    </source>
</evidence>
<organism evidence="3 4">
    <name type="scientific">Paenibacillus phytohabitans</name>
    <dbReference type="NCBI Taxonomy" id="2654978"/>
    <lineage>
        <taxon>Bacteria</taxon>
        <taxon>Bacillati</taxon>
        <taxon>Bacillota</taxon>
        <taxon>Bacilli</taxon>
        <taxon>Bacillales</taxon>
        <taxon>Paenibacillaceae</taxon>
        <taxon>Paenibacillus</taxon>
    </lineage>
</organism>
<name>A0ABX1YH74_9BACL</name>
<evidence type="ECO:0000256" key="1">
    <source>
        <dbReference type="SAM" id="Phobius"/>
    </source>
</evidence>
<accession>A0ABX1YH74</accession>
<keyword evidence="1" id="KW-0472">Membrane</keyword>